<dbReference type="InterPro" id="IPR010733">
    <property type="entry name" value="DUF1308"/>
</dbReference>
<sequence>MSPLPETEIHRNAVAAGGHQIRDAENRCLDLRHRVLHSGLPPSSYQSLTRLLDAELRSLSRLTSSPSPFLPLSSNIGYLESIGRLLLHPSIQCVTRVSRPIIAAGSDLPVHVDLVCTFRCCPAWFVVSDRNPSYLSWIGPRGLRARVERVAVAARSAGALKPASVLLVFSRGVPSYVANNLVREFGASEINFFKNEDEDVFKELEEGWVGVRWPDSSNCRVFEIKISPDDRGGAICSSQVMDETVEVCESSEGFGSVLSKMNMDSAHAVNFDTTALVALVSGISNGDCERLMKAPEHEMRARFKGNYEFVTAQVNSELEHPIMVEFGVALAGKRGIICESVRSEFQELVSMCGGQNEKLRAGWLLNHLGVVPDSPSERVMSLPTTRKIALKNKIVFGTGDHWHAPTLTANMGFVRAISQTSMSLLTIHHKPRALTGD</sequence>
<name>A0A8J5F9S9_ZINOF</name>
<dbReference type="Proteomes" id="UP000734854">
    <property type="component" value="Unassembled WGS sequence"/>
</dbReference>
<reference evidence="2 3" key="1">
    <citation type="submission" date="2020-08" db="EMBL/GenBank/DDBJ databases">
        <title>Plant Genome Project.</title>
        <authorList>
            <person name="Zhang R.-G."/>
        </authorList>
    </citation>
    <scope>NUCLEOTIDE SEQUENCE [LARGE SCALE GENOMIC DNA]</scope>
    <source>
        <tissue evidence="2">Rhizome</tissue>
    </source>
</reference>
<comment type="caution">
    <text evidence="2">The sequence shown here is derived from an EMBL/GenBank/DDBJ whole genome shotgun (WGS) entry which is preliminary data.</text>
</comment>
<dbReference type="PANTHER" id="PTHR13379">
    <property type="entry name" value="UNCHARACTERIZED DUF1308"/>
    <property type="match status" value="1"/>
</dbReference>
<evidence type="ECO:0000259" key="1">
    <source>
        <dbReference type="Pfam" id="PF07000"/>
    </source>
</evidence>
<evidence type="ECO:0000313" key="3">
    <source>
        <dbReference type="Proteomes" id="UP000734854"/>
    </source>
</evidence>
<gene>
    <name evidence="2" type="ORF">ZIOFF_062514</name>
</gene>
<dbReference type="PANTHER" id="PTHR13379:SF0">
    <property type="entry name" value="UPF0415 PROTEIN C7ORF25"/>
    <property type="match status" value="1"/>
</dbReference>
<evidence type="ECO:0000313" key="2">
    <source>
        <dbReference type="EMBL" id="KAG6479059.1"/>
    </source>
</evidence>
<dbReference type="Pfam" id="PF07000">
    <property type="entry name" value="DUF1308"/>
    <property type="match status" value="1"/>
</dbReference>
<feature type="domain" description="DUF1308" evidence="1">
    <location>
        <begin position="269"/>
        <end position="435"/>
    </location>
</feature>
<dbReference type="OrthoDB" id="441890at2759"/>
<dbReference type="EMBL" id="JACMSC010000017">
    <property type="protein sequence ID" value="KAG6479059.1"/>
    <property type="molecule type" value="Genomic_DNA"/>
</dbReference>
<organism evidence="2 3">
    <name type="scientific">Zingiber officinale</name>
    <name type="common">Ginger</name>
    <name type="synonym">Amomum zingiber</name>
    <dbReference type="NCBI Taxonomy" id="94328"/>
    <lineage>
        <taxon>Eukaryota</taxon>
        <taxon>Viridiplantae</taxon>
        <taxon>Streptophyta</taxon>
        <taxon>Embryophyta</taxon>
        <taxon>Tracheophyta</taxon>
        <taxon>Spermatophyta</taxon>
        <taxon>Magnoliopsida</taxon>
        <taxon>Liliopsida</taxon>
        <taxon>Zingiberales</taxon>
        <taxon>Zingiberaceae</taxon>
        <taxon>Zingiber</taxon>
    </lineage>
</organism>
<proteinExistence type="predicted"/>
<dbReference type="AlphaFoldDB" id="A0A8J5F9S9"/>
<keyword evidence="3" id="KW-1185">Reference proteome</keyword>
<protein>
    <recommendedName>
        <fullName evidence="1">DUF1308 domain-containing protein</fullName>
    </recommendedName>
</protein>
<accession>A0A8J5F9S9</accession>